<dbReference type="PANTHER" id="PTHR30472">
    <property type="entry name" value="FERRIC ENTEROBACTIN TRANSPORT SYSTEM PERMEASE PROTEIN"/>
    <property type="match status" value="1"/>
</dbReference>
<feature type="transmembrane region" description="Helical" evidence="8">
    <location>
        <begin position="297"/>
        <end position="315"/>
    </location>
</feature>
<evidence type="ECO:0000256" key="7">
    <source>
        <dbReference type="ARBA" id="ARBA00023136"/>
    </source>
</evidence>
<comment type="similarity">
    <text evidence="2">Belongs to the binding-protein-dependent transport system permease family. FecCD subfamily.</text>
</comment>
<evidence type="ECO:0000313" key="10">
    <source>
        <dbReference type="Proteomes" id="UP000609531"/>
    </source>
</evidence>
<evidence type="ECO:0000256" key="6">
    <source>
        <dbReference type="ARBA" id="ARBA00022989"/>
    </source>
</evidence>
<feature type="transmembrane region" description="Helical" evidence="8">
    <location>
        <begin position="54"/>
        <end position="71"/>
    </location>
</feature>
<evidence type="ECO:0000256" key="3">
    <source>
        <dbReference type="ARBA" id="ARBA00022448"/>
    </source>
</evidence>
<feature type="transmembrane region" description="Helical" evidence="8">
    <location>
        <begin position="228"/>
        <end position="255"/>
    </location>
</feature>
<dbReference type="EMBL" id="JAEKJA010000027">
    <property type="protein sequence ID" value="MBJ3778416.1"/>
    <property type="molecule type" value="Genomic_DNA"/>
</dbReference>
<keyword evidence="5 8" id="KW-0812">Transmembrane</keyword>
<reference evidence="9" key="1">
    <citation type="submission" date="2020-12" db="EMBL/GenBank/DDBJ databases">
        <title>Bacterial taxonomy.</title>
        <authorList>
            <person name="Pan X."/>
        </authorList>
    </citation>
    <scope>NUCLEOTIDE SEQUENCE</scope>
    <source>
        <strain evidence="9">B2012</strain>
    </source>
</reference>
<name>A0A934ITB0_9HYPH</name>
<protein>
    <submittedName>
        <fullName evidence="9">Iron ABC transporter permease</fullName>
    </submittedName>
</protein>
<dbReference type="GO" id="GO:0033214">
    <property type="term" value="P:siderophore-iron import into cell"/>
    <property type="evidence" value="ECO:0007669"/>
    <property type="project" value="TreeGrafter"/>
</dbReference>
<gene>
    <name evidence="9" type="ORF">JCR33_22140</name>
</gene>
<comment type="caution">
    <text evidence="9">The sequence shown here is derived from an EMBL/GenBank/DDBJ whole genome shotgun (WGS) entry which is preliminary data.</text>
</comment>
<evidence type="ECO:0000256" key="1">
    <source>
        <dbReference type="ARBA" id="ARBA00004651"/>
    </source>
</evidence>
<evidence type="ECO:0000256" key="5">
    <source>
        <dbReference type="ARBA" id="ARBA00022692"/>
    </source>
</evidence>
<organism evidence="9 10">
    <name type="scientific">Acuticoccus mangrovi</name>
    <dbReference type="NCBI Taxonomy" id="2796142"/>
    <lineage>
        <taxon>Bacteria</taxon>
        <taxon>Pseudomonadati</taxon>
        <taxon>Pseudomonadota</taxon>
        <taxon>Alphaproteobacteria</taxon>
        <taxon>Hyphomicrobiales</taxon>
        <taxon>Amorphaceae</taxon>
        <taxon>Acuticoccus</taxon>
    </lineage>
</organism>
<feature type="transmembrane region" description="Helical" evidence="8">
    <location>
        <begin position="267"/>
        <end position="285"/>
    </location>
</feature>
<dbReference type="AlphaFoldDB" id="A0A934ITB0"/>
<keyword evidence="3" id="KW-0813">Transport</keyword>
<feature type="transmembrane region" description="Helical" evidence="8">
    <location>
        <begin position="135"/>
        <end position="160"/>
    </location>
</feature>
<dbReference type="SUPFAM" id="SSF81345">
    <property type="entry name" value="ABC transporter involved in vitamin B12 uptake, BtuC"/>
    <property type="match status" value="1"/>
</dbReference>
<keyword evidence="10" id="KW-1185">Reference proteome</keyword>
<evidence type="ECO:0000256" key="4">
    <source>
        <dbReference type="ARBA" id="ARBA00022475"/>
    </source>
</evidence>
<dbReference type="InterPro" id="IPR037294">
    <property type="entry name" value="ABC_BtuC-like"/>
</dbReference>
<dbReference type="FunFam" id="1.10.3470.10:FF:000001">
    <property type="entry name" value="Vitamin B12 ABC transporter permease BtuC"/>
    <property type="match status" value="1"/>
</dbReference>
<dbReference type="Gene3D" id="1.10.3470.10">
    <property type="entry name" value="ABC transporter involved in vitamin B12 uptake, BtuC"/>
    <property type="match status" value="1"/>
</dbReference>
<feature type="transmembrane region" description="Helical" evidence="8">
    <location>
        <begin position="181"/>
        <end position="202"/>
    </location>
</feature>
<feature type="transmembrane region" description="Helical" evidence="8">
    <location>
        <begin position="83"/>
        <end position="101"/>
    </location>
</feature>
<dbReference type="GO" id="GO:0022857">
    <property type="term" value="F:transmembrane transporter activity"/>
    <property type="evidence" value="ECO:0007669"/>
    <property type="project" value="InterPro"/>
</dbReference>
<comment type="subcellular location">
    <subcellularLocation>
        <location evidence="1">Cell membrane</location>
        <topology evidence="1">Multi-pass membrane protein</topology>
    </subcellularLocation>
</comment>
<dbReference type="CDD" id="cd06550">
    <property type="entry name" value="TM_ABC_iron-siderophores_like"/>
    <property type="match status" value="1"/>
</dbReference>
<evidence type="ECO:0000256" key="2">
    <source>
        <dbReference type="ARBA" id="ARBA00007935"/>
    </source>
</evidence>
<dbReference type="Pfam" id="PF01032">
    <property type="entry name" value="FecCD"/>
    <property type="match status" value="1"/>
</dbReference>
<dbReference type="PANTHER" id="PTHR30472:SF70">
    <property type="entry name" value="MOLYBDATE IMPORT SYSTEM PERMEASE PROTEIN MOLB"/>
    <property type="match status" value="1"/>
</dbReference>
<keyword evidence="7 8" id="KW-0472">Membrane</keyword>
<dbReference type="GO" id="GO:0005886">
    <property type="term" value="C:plasma membrane"/>
    <property type="evidence" value="ECO:0007669"/>
    <property type="project" value="UniProtKB-SubCell"/>
</dbReference>
<evidence type="ECO:0000313" key="9">
    <source>
        <dbReference type="EMBL" id="MBJ3778416.1"/>
    </source>
</evidence>
<proteinExistence type="inferred from homology"/>
<sequence length="327" mass="34035">MLVAAMLYSVTIGRYDVSLHEVVSILWSNLVPGSDAQHSQIAQTVVEKVRLPRILAAVLIGFGLAISGAALQGLFRNPLVDPGIIGVTAGAGFGGTLAILLGVSGYGLLAIAFGFGIASVVVVKFLATVGGRTSLLMLVLAGVVVSAFFAAAISIAKLLADPFQKLPAITYWLMGSIASNNYGDVLLLAVAVAPSALVIYLLRYQINIMSLGEERARALGTPIATVRWTILLASAFISAGVVATSGIIGWVGLVMPHVARTFVGADHRRVLPATGLIGAIYLLLVDDIARTATTAEIPLGIITALIGVPVFALILRRLHSHGGWRGD</sequence>
<dbReference type="InterPro" id="IPR000522">
    <property type="entry name" value="ABC_transptr_permease_BtuC"/>
</dbReference>
<evidence type="ECO:0000256" key="8">
    <source>
        <dbReference type="SAM" id="Phobius"/>
    </source>
</evidence>
<dbReference type="Proteomes" id="UP000609531">
    <property type="component" value="Unassembled WGS sequence"/>
</dbReference>
<feature type="transmembrane region" description="Helical" evidence="8">
    <location>
        <begin position="108"/>
        <end position="129"/>
    </location>
</feature>
<keyword evidence="4" id="KW-1003">Cell membrane</keyword>
<accession>A0A934ITB0</accession>
<keyword evidence="6 8" id="KW-1133">Transmembrane helix</keyword>